<keyword evidence="2" id="KW-1003">Cell membrane</keyword>
<accession>A0A3M0AHA3</accession>
<dbReference type="PANTHER" id="PTHR30606">
    <property type="entry name" value="LIPID A BIOSYNTHESIS LAUROYL ACYLTRANSFERASE"/>
    <property type="match status" value="1"/>
</dbReference>
<protein>
    <submittedName>
        <fullName evidence="7">KDO2-lipid IV(A) lauroyltransferase</fullName>
    </submittedName>
</protein>
<keyword evidence="8" id="KW-1185">Reference proteome</keyword>
<dbReference type="EMBL" id="REFJ01000001">
    <property type="protein sequence ID" value="RMA82138.1"/>
    <property type="molecule type" value="Genomic_DNA"/>
</dbReference>
<reference evidence="7 8" key="1">
    <citation type="submission" date="2018-10" db="EMBL/GenBank/DDBJ databases">
        <title>Genomic Encyclopedia of Type Strains, Phase IV (KMG-IV): sequencing the most valuable type-strain genomes for metagenomic binning, comparative biology and taxonomic classification.</title>
        <authorList>
            <person name="Goeker M."/>
        </authorList>
    </citation>
    <scope>NUCLEOTIDE SEQUENCE [LARGE SCALE GENOMIC DNA]</scope>
    <source>
        <strain evidence="7 8">DSM 25080</strain>
    </source>
</reference>
<dbReference type="PIRSF" id="PIRSF026649">
    <property type="entry name" value="MsbB"/>
    <property type="match status" value="1"/>
</dbReference>
<dbReference type="Proteomes" id="UP000267187">
    <property type="component" value="Unassembled WGS sequence"/>
</dbReference>
<dbReference type="RefSeq" id="WP_121875486.1">
    <property type="nucleotide sequence ID" value="NZ_REFJ01000001.1"/>
</dbReference>
<keyword evidence="6" id="KW-0012">Acyltransferase</keyword>
<dbReference type="GO" id="GO:0009247">
    <property type="term" value="P:glycolipid biosynthetic process"/>
    <property type="evidence" value="ECO:0007669"/>
    <property type="project" value="UniProtKB-ARBA"/>
</dbReference>
<dbReference type="Pfam" id="PF03279">
    <property type="entry name" value="Lip_A_acyltrans"/>
    <property type="match status" value="1"/>
</dbReference>
<sequence>MKFQKIVVNTLLKLLSKLNLRQARWLGRVLGSIVWRTDSGPKKSTLRNLELAYPDMNQADRDLLAKRSLQHMFSLLPEFAITWNASSDWLQNQVQSIQGEALLACPEGKGVIILAPHLGNWEAMGQIIATKVAMTAMYAPPKQAFLEPIVRSARERFGVNMVPATAKGVIGLTRALKKNESVFILPDQVPDGTGGIHAPFFNVNAFTMKLAAGLISRTGCKVVMAAGFQSADGWNIVLEEADPEIYSEDVHTSVAAMNRSVEKLVSYHPEQYQWEYKRFRKLQDPSIHYYRF</sequence>
<dbReference type="GO" id="GO:0005886">
    <property type="term" value="C:plasma membrane"/>
    <property type="evidence" value="ECO:0007669"/>
    <property type="project" value="UniProtKB-SubCell"/>
</dbReference>
<dbReference type="GO" id="GO:0016746">
    <property type="term" value="F:acyltransferase activity"/>
    <property type="evidence" value="ECO:0007669"/>
    <property type="project" value="UniProtKB-KW"/>
</dbReference>
<keyword evidence="3" id="KW-0997">Cell inner membrane</keyword>
<evidence type="ECO:0000256" key="3">
    <source>
        <dbReference type="ARBA" id="ARBA00022519"/>
    </source>
</evidence>
<proteinExistence type="predicted"/>
<evidence type="ECO:0000256" key="2">
    <source>
        <dbReference type="ARBA" id="ARBA00022475"/>
    </source>
</evidence>
<gene>
    <name evidence="7" type="ORF">DFR27_0085</name>
</gene>
<dbReference type="PANTHER" id="PTHR30606:SF10">
    <property type="entry name" value="PHOSPHATIDYLINOSITOL MANNOSIDE ACYLTRANSFERASE"/>
    <property type="match status" value="1"/>
</dbReference>
<name>A0A3M0AHA3_9GAMM</name>
<evidence type="ECO:0000256" key="6">
    <source>
        <dbReference type="ARBA" id="ARBA00023315"/>
    </source>
</evidence>
<dbReference type="OrthoDB" id="9803456at2"/>
<dbReference type="AlphaFoldDB" id="A0A3M0AHA3"/>
<evidence type="ECO:0000313" key="8">
    <source>
        <dbReference type="Proteomes" id="UP000267187"/>
    </source>
</evidence>
<comment type="subcellular location">
    <subcellularLocation>
        <location evidence="1">Cell inner membrane</location>
    </subcellularLocation>
</comment>
<keyword evidence="4 7" id="KW-0808">Transferase</keyword>
<dbReference type="InterPro" id="IPR004960">
    <property type="entry name" value="LipA_acyltrans"/>
</dbReference>
<dbReference type="CDD" id="cd07984">
    <property type="entry name" value="LPLAT_LABLAT-like"/>
    <property type="match status" value="1"/>
</dbReference>
<evidence type="ECO:0000256" key="4">
    <source>
        <dbReference type="ARBA" id="ARBA00022679"/>
    </source>
</evidence>
<evidence type="ECO:0000256" key="5">
    <source>
        <dbReference type="ARBA" id="ARBA00023136"/>
    </source>
</evidence>
<evidence type="ECO:0000313" key="7">
    <source>
        <dbReference type="EMBL" id="RMA82138.1"/>
    </source>
</evidence>
<organism evidence="7 8">
    <name type="scientific">Umboniibacter marinipuniceus</name>
    <dbReference type="NCBI Taxonomy" id="569599"/>
    <lineage>
        <taxon>Bacteria</taxon>
        <taxon>Pseudomonadati</taxon>
        <taxon>Pseudomonadota</taxon>
        <taxon>Gammaproteobacteria</taxon>
        <taxon>Cellvibrionales</taxon>
        <taxon>Cellvibrionaceae</taxon>
        <taxon>Umboniibacter</taxon>
    </lineage>
</organism>
<comment type="caution">
    <text evidence="7">The sequence shown here is derived from an EMBL/GenBank/DDBJ whole genome shotgun (WGS) entry which is preliminary data.</text>
</comment>
<evidence type="ECO:0000256" key="1">
    <source>
        <dbReference type="ARBA" id="ARBA00004533"/>
    </source>
</evidence>
<keyword evidence="5" id="KW-0472">Membrane</keyword>